<feature type="domain" description="DUF4158" evidence="1">
    <location>
        <begin position="10"/>
        <end position="138"/>
    </location>
</feature>
<sequence>MPEEMVLLENKSEDNSLGFAVLLKFFQMEARYPRSKQEVPKQVVSYIAQLLGVSSKLFKEYSFSGRTFERHRAEIRSFLGWREFTVEDAAEFTNWLCEKVLVYERQPNALEAGFYQRLRELKLELPTPQRIERLIRSAVKTTEKKFCTGIFKQLSFETLRKMDTLLKTRNGLDDDQNQFKQSVFNFLKQDPGRTSLKSILKEIEKLLCIRDLGIPTKLFANVPPKIIAHYRRRASVETPRELRRHPASIRYTLVAAFCSCRSQEITDSLVELLVQIIHRIYVSAERRVKTQLIEEFKRVDNKPRLLYEMARETLAHPEELVKDVVYPVVSPTTLEAVVKEYKSNGNIYEQRVYTVMRSSYLHHYRRMVPQLLSTLDFCSNNDVHRPVIKALELLKRYQDSNQRYYALGEELFIDGVLKNDWKDLIVEIESDGRERINRVNYEICVLQALRDRLRSKEIWVVGAKRYCNPEEQ</sequence>
<protein>
    <submittedName>
        <fullName evidence="2">Putative transposase</fullName>
    </submittedName>
</protein>
<gene>
    <name evidence="2" type="ORF">NIES21_23140</name>
</gene>
<dbReference type="EMBL" id="AP018174">
    <property type="protein sequence ID" value="BAY16485.1"/>
    <property type="molecule type" value="Genomic_DNA"/>
</dbReference>
<proteinExistence type="predicted"/>
<dbReference type="AlphaFoldDB" id="A0A1Z4GG74"/>
<organism evidence="2 3">
    <name type="scientific">Anabaenopsis circularis NIES-21</name>
    <dbReference type="NCBI Taxonomy" id="1085406"/>
    <lineage>
        <taxon>Bacteria</taxon>
        <taxon>Bacillati</taxon>
        <taxon>Cyanobacteriota</taxon>
        <taxon>Cyanophyceae</taxon>
        <taxon>Nostocales</taxon>
        <taxon>Nodulariaceae</taxon>
        <taxon>Anabaenopsis</taxon>
    </lineage>
</organism>
<accession>A0A1Z4GG74</accession>
<evidence type="ECO:0000313" key="2">
    <source>
        <dbReference type="EMBL" id="BAY16485.1"/>
    </source>
</evidence>
<dbReference type="InterPro" id="IPR025296">
    <property type="entry name" value="DUF4158"/>
</dbReference>
<reference evidence="2 3" key="1">
    <citation type="submission" date="2017-06" db="EMBL/GenBank/DDBJ databases">
        <title>Genome sequencing of cyanobaciteial culture collection at National Institute for Environmental Studies (NIES).</title>
        <authorList>
            <person name="Hirose Y."/>
            <person name="Shimura Y."/>
            <person name="Fujisawa T."/>
            <person name="Nakamura Y."/>
            <person name="Kawachi M."/>
        </authorList>
    </citation>
    <scope>NUCLEOTIDE SEQUENCE [LARGE SCALE GENOMIC DNA]</scope>
    <source>
        <strain evidence="2 3">NIES-21</strain>
    </source>
</reference>
<name>A0A1Z4GG74_9CYAN</name>
<evidence type="ECO:0000259" key="1">
    <source>
        <dbReference type="Pfam" id="PF13700"/>
    </source>
</evidence>
<evidence type="ECO:0000313" key="3">
    <source>
        <dbReference type="Proteomes" id="UP000218287"/>
    </source>
</evidence>
<dbReference type="Proteomes" id="UP000218287">
    <property type="component" value="Chromosome"/>
</dbReference>
<dbReference type="Pfam" id="PF13700">
    <property type="entry name" value="DUF4158"/>
    <property type="match status" value="1"/>
</dbReference>
<keyword evidence="3" id="KW-1185">Reference proteome</keyword>